<keyword evidence="12" id="KW-1185">Reference proteome</keyword>
<evidence type="ECO:0000256" key="5">
    <source>
        <dbReference type="ARBA" id="ARBA00023015"/>
    </source>
</evidence>
<comment type="caution">
    <text evidence="11">The sequence shown here is derived from an EMBL/GenBank/DDBJ whole genome shotgun (WGS) entry which is preliminary data.</text>
</comment>
<evidence type="ECO:0000256" key="2">
    <source>
        <dbReference type="ARBA" id="ARBA00004514"/>
    </source>
</evidence>
<evidence type="ECO:0000256" key="3">
    <source>
        <dbReference type="ARBA" id="ARBA00022490"/>
    </source>
</evidence>
<evidence type="ECO:0000256" key="10">
    <source>
        <dbReference type="ARBA" id="ARBA00034306"/>
    </source>
</evidence>
<keyword evidence="5" id="KW-0805">Transcription regulation</keyword>
<dbReference type="GO" id="GO:0031410">
    <property type="term" value="C:cytoplasmic vesicle"/>
    <property type="evidence" value="ECO:0007669"/>
    <property type="project" value="UniProtKB-KW"/>
</dbReference>
<organism evidence="11 12">
    <name type="scientific">Chiloscyllium punctatum</name>
    <name type="common">Brownbanded bambooshark</name>
    <name type="synonym">Hemiscyllium punctatum</name>
    <dbReference type="NCBI Taxonomy" id="137246"/>
    <lineage>
        <taxon>Eukaryota</taxon>
        <taxon>Metazoa</taxon>
        <taxon>Chordata</taxon>
        <taxon>Craniata</taxon>
        <taxon>Vertebrata</taxon>
        <taxon>Chondrichthyes</taxon>
        <taxon>Elasmobranchii</taxon>
        <taxon>Galeomorphii</taxon>
        <taxon>Galeoidea</taxon>
        <taxon>Orectolobiformes</taxon>
        <taxon>Hemiscylliidae</taxon>
        <taxon>Chiloscyllium</taxon>
    </lineage>
</organism>
<dbReference type="AlphaFoldDB" id="A0A401S5Q5"/>
<name>A0A401S5Q5_CHIPU</name>
<keyword evidence="7" id="KW-0804">Transcription</keyword>
<keyword evidence="8" id="KW-0539">Nucleus</keyword>
<dbReference type="STRING" id="137246.A0A401S5Q5"/>
<evidence type="ECO:0000256" key="1">
    <source>
        <dbReference type="ARBA" id="ARBA00004419"/>
    </source>
</evidence>
<sequence>MYQRFSSMLFGMFDHAENESQEPELCEKEDDEWILVDYIDACTEFSREELDGIDRESSPKSAIFSSSTSSLELLGNCSDPCFLQLDSCTLEESWFITPPPCFTAGGHAPVQVETSPMENLLIEHPSMSVYTVHNVRSNMRENSRSVEYENETIRTESPSRVGHHIRCYAATLATPTSFVEQANQLRHVQRGKEHGAKHLINRNNIRRQNLIKECNSRQAKHNGHILHQPCQRQYNY</sequence>
<evidence type="ECO:0000256" key="7">
    <source>
        <dbReference type="ARBA" id="ARBA00023163"/>
    </source>
</evidence>
<evidence type="ECO:0000256" key="4">
    <source>
        <dbReference type="ARBA" id="ARBA00023006"/>
    </source>
</evidence>
<gene>
    <name evidence="11" type="ORF">chiPu_0004129</name>
</gene>
<dbReference type="GO" id="GO:0005776">
    <property type="term" value="C:autophagosome"/>
    <property type="evidence" value="ECO:0007669"/>
    <property type="project" value="UniProtKB-SubCell"/>
</dbReference>
<evidence type="ECO:0000313" key="12">
    <source>
        <dbReference type="Proteomes" id="UP000287033"/>
    </source>
</evidence>
<dbReference type="OrthoDB" id="10041339at2759"/>
<accession>A0A401S5Q5</accession>
<evidence type="ECO:0000256" key="9">
    <source>
        <dbReference type="ARBA" id="ARBA00023329"/>
    </source>
</evidence>
<proteinExistence type="predicted"/>
<evidence type="ECO:0008006" key="13">
    <source>
        <dbReference type="Google" id="ProtNLM"/>
    </source>
</evidence>
<evidence type="ECO:0000256" key="8">
    <source>
        <dbReference type="ARBA" id="ARBA00023242"/>
    </source>
</evidence>
<dbReference type="PANTHER" id="PTHR31671:SF0">
    <property type="entry name" value="TUMOR PROTEIN P53-INDUCIBLE NUCLEAR PROTEIN 1"/>
    <property type="match status" value="1"/>
</dbReference>
<keyword evidence="3" id="KW-0963">Cytoplasm</keyword>
<dbReference type="GO" id="GO:0000045">
    <property type="term" value="P:autophagosome assembly"/>
    <property type="evidence" value="ECO:0007669"/>
    <property type="project" value="TreeGrafter"/>
</dbReference>
<dbReference type="Proteomes" id="UP000287033">
    <property type="component" value="Unassembled WGS sequence"/>
</dbReference>
<dbReference type="InterPro" id="IPR029431">
    <property type="entry name" value="TP53INP"/>
</dbReference>
<dbReference type="OMA" id="VGQHIHC"/>
<evidence type="ECO:0000256" key="6">
    <source>
        <dbReference type="ARBA" id="ARBA00023159"/>
    </source>
</evidence>
<dbReference type="GO" id="GO:0005829">
    <property type="term" value="C:cytosol"/>
    <property type="evidence" value="ECO:0007669"/>
    <property type="project" value="UniProtKB-SubCell"/>
</dbReference>
<comment type="subcellular location">
    <subcellularLocation>
        <location evidence="2">Cytoplasm</location>
        <location evidence="2">Cytosol</location>
    </subcellularLocation>
    <subcellularLocation>
        <location evidence="1">Cytoplasmic vesicle</location>
        <location evidence="1">Autophagosome</location>
    </subcellularLocation>
    <subcellularLocation>
        <location evidence="10">Nucleus</location>
        <location evidence="10">Nuclear body</location>
    </subcellularLocation>
</comment>
<keyword evidence="9" id="KW-0968">Cytoplasmic vesicle</keyword>
<keyword evidence="6" id="KW-0010">Activator</keyword>
<dbReference type="Pfam" id="PF14839">
    <property type="entry name" value="DOR"/>
    <property type="match status" value="1"/>
</dbReference>
<evidence type="ECO:0000313" key="11">
    <source>
        <dbReference type="EMBL" id="GCC25718.1"/>
    </source>
</evidence>
<protein>
    <recommendedName>
        <fullName evidence="13">Tumor protein p53-inducible nuclear protein 1</fullName>
    </recommendedName>
</protein>
<dbReference type="EMBL" id="BEZZ01000096">
    <property type="protein sequence ID" value="GCC25718.1"/>
    <property type="molecule type" value="Genomic_DNA"/>
</dbReference>
<reference evidence="11 12" key="1">
    <citation type="journal article" date="2018" name="Nat. Ecol. Evol.">
        <title>Shark genomes provide insights into elasmobranch evolution and the origin of vertebrates.</title>
        <authorList>
            <person name="Hara Y"/>
            <person name="Yamaguchi K"/>
            <person name="Onimaru K"/>
            <person name="Kadota M"/>
            <person name="Koyanagi M"/>
            <person name="Keeley SD"/>
            <person name="Tatsumi K"/>
            <person name="Tanaka K"/>
            <person name="Motone F"/>
            <person name="Kageyama Y"/>
            <person name="Nozu R"/>
            <person name="Adachi N"/>
            <person name="Nishimura O"/>
            <person name="Nakagawa R"/>
            <person name="Tanegashima C"/>
            <person name="Kiyatake I"/>
            <person name="Matsumoto R"/>
            <person name="Murakumo K"/>
            <person name="Nishida K"/>
            <person name="Terakita A"/>
            <person name="Kuratani S"/>
            <person name="Sato K"/>
            <person name="Hyodo S Kuraku.S."/>
        </authorList>
    </citation>
    <scope>NUCLEOTIDE SEQUENCE [LARGE SCALE GENOMIC DNA]</scope>
</reference>
<dbReference type="GO" id="GO:0016604">
    <property type="term" value="C:nuclear body"/>
    <property type="evidence" value="ECO:0007669"/>
    <property type="project" value="UniProtKB-SubCell"/>
</dbReference>
<dbReference type="GO" id="GO:0045893">
    <property type="term" value="P:positive regulation of DNA-templated transcription"/>
    <property type="evidence" value="ECO:0007669"/>
    <property type="project" value="TreeGrafter"/>
</dbReference>
<keyword evidence="4" id="KW-0072">Autophagy</keyword>
<dbReference type="PANTHER" id="PTHR31671">
    <property type="entry name" value="DIABETES AND OBESITY REGULATED, ISOFORM G"/>
    <property type="match status" value="1"/>
</dbReference>